<evidence type="ECO:0000313" key="2">
    <source>
        <dbReference type="Proteomes" id="UP000078492"/>
    </source>
</evidence>
<organism evidence="1 2">
    <name type="scientific">Trachymyrmex cornetzi</name>
    <dbReference type="NCBI Taxonomy" id="471704"/>
    <lineage>
        <taxon>Eukaryota</taxon>
        <taxon>Metazoa</taxon>
        <taxon>Ecdysozoa</taxon>
        <taxon>Arthropoda</taxon>
        <taxon>Hexapoda</taxon>
        <taxon>Insecta</taxon>
        <taxon>Pterygota</taxon>
        <taxon>Neoptera</taxon>
        <taxon>Endopterygota</taxon>
        <taxon>Hymenoptera</taxon>
        <taxon>Apocrita</taxon>
        <taxon>Aculeata</taxon>
        <taxon>Formicoidea</taxon>
        <taxon>Formicidae</taxon>
        <taxon>Myrmicinae</taxon>
        <taxon>Trachymyrmex</taxon>
    </lineage>
</organism>
<accession>A0A151J3H8</accession>
<sequence length="151" mass="17277">MHPIIISSIVAKSGIPDIQEIKKIGRGKILIEAKSATAANRLVDNPAFTKHNLKAFIPAFRVLREGVIQDVPTELELDYIRRNIESPGIKILEIFREVFLFKTRHEVRPFIPKSRICFKCYRAEHVAKVCKSSPRCLYCENNVYNAEEPCP</sequence>
<dbReference type="Proteomes" id="UP000078492">
    <property type="component" value="Unassembled WGS sequence"/>
</dbReference>
<dbReference type="AlphaFoldDB" id="A0A151J3H8"/>
<reference evidence="1 2" key="1">
    <citation type="submission" date="2015-09" db="EMBL/GenBank/DDBJ databases">
        <title>Trachymyrmex cornetzi WGS genome.</title>
        <authorList>
            <person name="Nygaard S."/>
            <person name="Hu H."/>
            <person name="Boomsma J."/>
            <person name="Zhang G."/>
        </authorList>
    </citation>
    <scope>NUCLEOTIDE SEQUENCE [LARGE SCALE GENOMIC DNA]</scope>
    <source>
        <strain evidence="1">Tcor2-1</strain>
        <tissue evidence="1">Whole body</tissue>
    </source>
</reference>
<evidence type="ECO:0008006" key="3">
    <source>
        <dbReference type="Google" id="ProtNLM"/>
    </source>
</evidence>
<dbReference type="STRING" id="471704.A0A151J3H8"/>
<protein>
    <recommendedName>
        <fullName evidence="3">CCHC-type domain-containing protein</fullName>
    </recommendedName>
</protein>
<dbReference type="EMBL" id="KQ980284">
    <property type="protein sequence ID" value="KYN16963.1"/>
    <property type="molecule type" value="Genomic_DNA"/>
</dbReference>
<gene>
    <name evidence="1" type="ORF">ALC57_10786</name>
</gene>
<name>A0A151J3H8_9HYME</name>
<proteinExistence type="predicted"/>
<keyword evidence="2" id="KW-1185">Reference proteome</keyword>
<evidence type="ECO:0000313" key="1">
    <source>
        <dbReference type="EMBL" id="KYN16963.1"/>
    </source>
</evidence>